<dbReference type="NCBIfam" id="NF037959">
    <property type="entry name" value="MFS_SpdSyn"/>
    <property type="match status" value="1"/>
</dbReference>
<sequence>MPRKKAQAIHVQTRMSAIDVVERDGLVTLYVDGVESSAIDPLDPAHLEFEYMQHVQIAADSMFEAGVSIRALHLGGAGCALARAIDAVRPGSRQLAVEIDPELATLVREWIDLPPSPRLRIRAEDARVTLDTNKGSWDLIVRDAFAAGRVPRQLTTVEAHAQAARLLSSGGLYALNIAGEAGLAPVYDEVLAVKMSFPHLAAIADPSILKGRRFGNVILLASPNPLPFESICRAIRRLPLPTTALSQTRLEESARGARLIHDADVGWPPETVDSP</sequence>
<dbReference type="RefSeq" id="WP_234409939.1">
    <property type="nucleotide sequence ID" value="NZ_CP028833.1"/>
</dbReference>
<organism evidence="2 3">
    <name type="scientific">Trueperella pyogenes</name>
    <dbReference type="NCBI Taxonomy" id="1661"/>
    <lineage>
        <taxon>Bacteria</taxon>
        <taxon>Bacillati</taxon>
        <taxon>Actinomycetota</taxon>
        <taxon>Actinomycetes</taxon>
        <taxon>Actinomycetales</taxon>
        <taxon>Actinomycetaceae</taxon>
        <taxon>Trueperella</taxon>
    </lineage>
</organism>
<protein>
    <submittedName>
        <fullName evidence="2">Fused MFS/spermidine synthase</fullName>
    </submittedName>
</protein>
<dbReference type="SUPFAM" id="SSF53335">
    <property type="entry name" value="S-adenosyl-L-methionine-dependent methyltransferases"/>
    <property type="match status" value="1"/>
</dbReference>
<comment type="caution">
    <text evidence="2">The sequence shown here is derived from an EMBL/GenBank/DDBJ whole genome shotgun (WGS) entry which is preliminary data.</text>
</comment>
<evidence type="ECO:0000313" key="3">
    <source>
        <dbReference type="Proteomes" id="UP001555100"/>
    </source>
</evidence>
<keyword evidence="1" id="KW-0620">Polyamine biosynthesis</keyword>
<dbReference type="PANTHER" id="PTHR43317:SF1">
    <property type="entry name" value="THERMOSPERMINE SYNTHASE ACAULIS5"/>
    <property type="match status" value="1"/>
</dbReference>
<dbReference type="EMBL" id="JBAGNM010000002">
    <property type="protein sequence ID" value="MEW6954053.1"/>
    <property type="molecule type" value="Genomic_DNA"/>
</dbReference>
<dbReference type="InterPro" id="IPR029063">
    <property type="entry name" value="SAM-dependent_MTases_sf"/>
</dbReference>
<dbReference type="Proteomes" id="UP001555100">
    <property type="component" value="Unassembled WGS sequence"/>
</dbReference>
<evidence type="ECO:0000313" key="2">
    <source>
        <dbReference type="EMBL" id="MEW6954053.1"/>
    </source>
</evidence>
<keyword evidence="3" id="KW-1185">Reference proteome</keyword>
<reference evidence="2 3" key="1">
    <citation type="submission" date="2024-01" db="EMBL/GenBank/DDBJ databases">
        <title>Genomic analysis and antimicrobial resistance profiles of Trueperella pyogenes isolated from domestic and wild animals.</title>
        <authorList>
            <person name="Magossi G."/>
            <person name="Gzyl K.E."/>
            <person name="Holman D.B."/>
            <person name="Amat S."/>
        </authorList>
    </citation>
    <scope>NUCLEOTIDE SEQUENCE [LARGE SCALE GENOMIC DNA]</scope>
    <source>
        <strain evidence="2 3">1494</strain>
    </source>
</reference>
<evidence type="ECO:0000256" key="1">
    <source>
        <dbReference type="ARBA" id="ARBA00023115"/>
    </source>
</evidence>
<gene>
    <name evidence="2" type="ORF">V3M73_03310</name>
</gene>
<dbReference type="Gene3D" id="3.40.50.150">
    <property type="entry name" value="Vaccinia Virus protein VP39"/>
    <property type="match status" value="1"/>
</dbReference>
<dbReference type="CDD" id="cd02440">
    <property type="entry name" value="AdoMet_MTases"/>
    <property type="match status" value="1"/>
</dbReference>
<proteinExistence type="predicted"/>
<accession>A0ABV3NA10</accession>
<name>A0ABV3NA10_9ACTO</name>
<dbReference type="PANTHER" id="PTHR43317">
    <property type="entry name" value="THERMOSPERMINE SYNTHASE ACAULIS5"/>
    <property type="match status" value="1"/>
</dbReference>